<dbReference type="EMBL" id="KV784397">
    <property type="protein sequence ID" value="OEU06806.1"/>
    <property type="molecule type" value="Genomic_DNA"/>
</dbReference>
<evidence type="ECO:0000313" key="3">
    <source>
        <dbReference type="Proteomes" id="UP000095751"/>
    </source>
</evidence>
<reference evidence="2 3" key="1">
    <citation type="submission" date="2016-09" db="EMBL/GenBank/DDBJ databases">
        <title>Extensive genetic diversity and differential bi-allelic expression allows diatom success in the polar Southern Ocean.</title>
        <authorList>
            <consortium name="DOE Joint Genome Institute"/>
            <person name="Mock T."/>
            <person name="Otillar R.P."/>
            <person name="Strauss J."/>
            <person name="Dupont C."/>
            <person name="Frickenhaus S."/>
            <person name="Maumus F."/>
            <person name="Mcmullan M."/>
            <person name="Sanges R."/>
            <person name="Schmutz J."/>
            <person name="Toseland A."/>
            <person name="Valas R."/>
            <person name="Veluchamy A."/>
            <person name="Ward B.J."/>
            <person name="Allen A."/>
            <person name="Barry K."/>
            <person name="Falciatore A."/>
            <person name="Ferrante M."/>
            <person name="Fortunato A.E."/>
            <person name="Gloeckner G."/>
            <person name="Gruber A."/>
            <person name="Hipkin R."/>
            <person name="Janech M."/>
            <person name="Kroth P."/>
            <person name="Leese F."/>
            <person name="Lindquist E."/>
            <person name="Lyon B.R."/>
            <person name="Martin J."/>
            <person name="Mayer C."/>
            <person name="Parker M."/>
            <person name="Quesneville H."/>
            <person name="Raymond J."/>
            <person name="Uhlig C."/>
            <person name="Valentin K.U."/>
            <person name="Worden A.Z."/>
            <person name="Armbrust E.V."/>
            <person name="Bowler C."/>
            <person name="Green B."/>
            <person name="Moulton V."/>
            <person name="Van Oosterhout C."/>
            <person name="Grigoriev I."/>
        </authorList>
    </citation>
    <scope>NUCLEOTIDE SEQUENCE [LARGE SCALE GENOMIC DNA]</scope>
    <source>
        <strain evidence="2 3">CCMP1102</strain>
    </source>
</reference>
<keyword evidence="1" id="KW-0472">Membrane</keyword>
<evidence type="ECO:0000256" key="1">
    <source>
        <dbReference type="SAM" id="Phobius"/>
    </source>
</evidence>
<accession>A0A1E7ELT5</accession>
<feature type="transmembrane region" description="Helical" evidence="1">
    <location>
        <begin position="26"/>
        <end position="44"/>
    </location>
</feature>
<evidence type="ECO:0008006" key="4">
    <source>
        <dbReference type="Google" id="ProtNLM"/>
    </source>
</evidence>
<protein>
    <recommendedName>
        <fullName evidence="4">Transmembrane protein</fullName>
    </recommendedName>
</protein>
<keyword evidence="3" id="KW-1185">Reference proteome</keyword>
<evidence type="ECO:0000313" key="2">
    <source>
        <dbReference type="EMBL" id="OEU06806.1"/>
    </source>
</evidence>
<sequence>MTMTMTMSTTTTMTMTTITLLQHLKIYSIVIGIIAIVFWIWAITNTIQNQILDGGIISFLTVIMSNIYILYLTTNNNNNNMNDRYSLQSIGTAWCVVGSYLFVTLNYFAGIIVNFGGFGGNYNLGQAIYCMIFTILWLLFSYLIWWLLKQYRLSTSTSNNSSSSSSSSDDNNNSNNIDFRMKNGPVDSDTVLMAMIVFLDEGSGIYHSKEVDTNRTTTIDVGKGGGYIGDKFFHTSTPIIEIQYREKCKCRS</sequence>
<dbReference type="Proteomes" id="UP000095751">
    <property type="component" value="Unassembled WGS sequence"/>
</dbReference>
<name>A0A1E7ELT5_9STRA</name>
<keyword evidence="1" id="KW-0812">Transmembrane</keyword>
<keyword evidence="1" id="KW-1133">Transmembrane helix</keyword>
<feature type="transmembrane region" description="Helical" evidence="1">
    <location>
        <begin position="127"/>
        <end position="148"/>
    </location>
</feature>
<feature type="transmembrane region" description="Helical" evidence="1">
    <location>
        <begin position="51"/>
        <end position="71"/>
    </location>
</feature>
<organism evidence="2 3">
    <name type="scientific">Fragilariopsis cylindrus CCMP1102</name>
    <dbReference type="NCBI Taxonomy" id="635003"/>
    <lineage>
        <taxon>Eukaryota</taxon>
        <taxon>Sar</taxon>
        <taxon>Stramenopiles</taxon>
        <taxon>Ochrophyta</taxon>
        <taxon>Bacillariophyta</taxon>
        <taxon>Bacillariophyceae</taxon>
        <taxon>Bacillariophycidae</taxon>
        <taxon>Bacillariales</taxon>
        <taxon>Bacillariaceae</taxon>
        <taxon>Fragilariopsis</taxon>
    </lineage>
</organism>
<dbReference type="InParanoid" id="A0A1E7ELT5"/>
<dbReference type="KEGG" id="fcy:FRACYDRAFT_253015"/>
<dbReference type="AlphaFoldDB" id="A0A1E7ELT5"/>
<feature type="transmembrane region" description="Helical" evidence="1">
    <location>
        <begin position="91"/>
        <end position="115"/>
    </location>
</feature>
<proteinExistence type="predicted"/>
<gene>
    <name evidence="2" type="ORF">FRACYDRAFT_253015</name>
</gene>